<feature type="chain" id="PRO_5041718425" evidence="1">
    <location>
        <begin position="27"/>
        <end position="95"/>
    </location>
</feature>
<dbReference type="EMBL" id="BTGU01000004">
    <property type="protein sequence ID" value="GMN33794.1"/>
    <property type="molecule type" value="Genomic_DNA"/>
</dbReference>
<dbReference type="AlphaFoldDB" id="A0AA87ZBA9"/>
<evidence type="ECO:0000313" key="3">
    <source>
        <dbReference type="Proteomes" id="UP001187192"/>
    </source>
</evidence>
<keyword evidence="3" id="KW-1185">Reference proteome</keyword>
<proteinExistence type="predicted"/>
<name>A0AA87ZBA9_FICCA</name>
<evidence type="ECO:0000313" key="2">
    <source>
        <dbReference type="EMBL" id="GMN33794.1"/>
    </source>
</evidence>
<feature type="signal peptide" evidence="1">
    <location>
        <begin position="1"/>
        <end position="26"/>
    </location>
</feature>
<organism evidence="2 3">
    <name type="scientific">Ficus carica</name>
    <name type="common">Common fig</name>
    <dbReference type="NCBI Taxonomy" id="3494"/>
    <lineage>
        <taxon>Eukaryota</taxon>
        <taxon>Viridiplantae</taxon>
        <taxon>Streptophyta</taxon>
        <taxon>Embryophyta</taxon>
        <taxon>Tracheophyta</taxon>
        <taxon>Spermatophyta</taxon>
        <taxon>Magnoliopsida</taxon>
        <taxon>eudicotyledons</taxon>
        <taxon>Gunneridae</taxon>
        <taxon>Pentapetalae</taxon>
        <taxon>rosids</taxon>
        <taxon>fabids</taxon>
        <taxon>Rosales</taxon>
        <taxon>Moraceae</taxon>
        <taxon>Ficeae</taxon>
        <taxon>Ficus</taxon>
    </lineage>
</organism>
<accession>A0AA87ZBA9</accession>
<sequence>MRENREFDSQKMAFCFLFSVLSLSLDLKLKIDEGDLGGKYGGLRWKTWVGVVEVEESSSRWVVMVLGGELRVLRDCARWADGLRIRGGCVRRAVG</sequence>
<gene>
    <name evidence="2" type="ORF">TIFTF001_004353</name>
</gene>
<keyword evidence="1" id="KW-0732">Signal</keyword>
<reference evidence="2" key="1">
    <citation type="submission" date="2023-07" db="EMBL/GenBank/DDBJ databases">
        <title>draft genome sequence of fig (Ficus carica).</title>
        <authorList>
            <person name="Takahashi T."/>
            <person name="Nishimura K."/>
        </authorList>
    </citation>
    <scope>NUCLEOTIDE SEQUENCE</scope>
</reference>
<evidence type="ECO:0000256" key="1">
    <source>
        <dbReference type="SAM" id="SignalP"/>
    </source>
</evidence>
<comment type="caution">
    <text evidence="2">The sequence shown here is derived from an EMBL/GenBank/DDBJ whole genome shotgun (WGS) entry which is preliminary data.</text>
</comment>
<dbReference type="Proteomes" id="UP001187192">
    <property type="component" value="Unassembled WGS sequence"/>
</dbReference>
<protein>
    <submittedName>
        <fullName evidence="2">Uncharacterized protein</fullName>
    </submittedName>
</protein>